<name>A0A6I4SYC9_9SPHN</name>
<organism evidence="2 3">
    <name type="scientific">Croceibacterium salegens</name>
    <dbReference type="NCBI Taxonomy" id="1737568"/>
    <lineage>
        <taxon>Bacteria</taxon>
        <taxon>Pseudomonadati</taxon>
        <taxon>Pseudomonadota</taxon>
        <taxon>Alphaproteobacteria</taxon>
        <taxon>Sphingomonadales</taxon>
        <taxon>Erythrobacteraceae</taxon>
        <taxon>Croceibacterium</taxon>
    </lineage>
</organism>
<evidence type="ECO:0000313" key="3">
    <source>
        <dbReference type="Proteomes" id="UP000433652"/>
    </source>
</evidence>
<dbReference type="Pfam" id="PF17863">
    <property type="entry name" value="AAA_lid_2"/>
    <property type="match status" value="1"/>
</dbReference>
<proteinExistence type="predicted"/>
<accession>A0A6I4SYC9</accession>
<sequence length="61" mass="6475">ASGARARAALQGRDYVLPDDVKALAASALRHRLLLSPAAEIEGRRVEDLVAGLIEQVEAPK</sequence>
<dbReference type="AlphaFoldDB" id="A0A6I4SYC9"/>
<comment type="caution">
    <text evidence="2">The sequence shown here is derived from an EMBL/GenBank/DDBJ whole genome shotgun (WGS) entry which is preliminary data.</text>
</comment>
<feature type="domain" description="ChlI/MoxR AAA lid" evidence="1">
    <location>
        <begin position="3"/>
        <end position="50"/>
    </location>
</feature>
<evidence type="ECO:0000259" key="1">
    <source>
        <dbReference type="Pfam" id="PF17863"/>
    </source>
</evidence>
<protein>
    <submittedName>
        <fullName evidence="2">Magnesium chelatase</fullName>
    </submittedName>
</protein>
<evidence type="ECO:0000313" key="2">
    <source>
        <dbReference type="EMBL" id="MXO60037.1"/>
    </source>
</evidence>
<dbReference type="EMBL" id="WTYM01000043">
    <property type="protein sequence ID" value="MXO60037.1"/>
    <property type="molecule type" value="Genomic_DNA"/>
</dbReference>
<reference evidence="2 3" key="1">
    <citation type="submission" date="2019-12" db="EMBL/GenBank/DDBJ databases">
        <title>Genomic-based taxomic classification of the family Erythrobacteraceae.</title>
        <authorList>
            <person name="Xu L."/>
        </authorList>
    </citation>
    <scope>NUCLEOTIDE SEQUENCE [LARGE SCALE GENOMIC DNA]</scope>
    <source>
        <strain evidence="2 3">MCCC 1K01500</strain>
    </source>
</reference>
<dbReference type="Gene3D" id="1.10.8.80">
    <property type="entry name" value="Magnesium chelatase subunit I, C-Terminal domain"/>
    <property type="match status" value="1"/>
</dbReference>
<dbReference type="InterPro" id="IPR041628">
    <property type="entry name" value="ChlI/MoxR_AAA_lid"/>
</dbReference>
<dbReference type="Proteomes" id="UP000433652">
    <property type="component" value="Unassembled WGS sequence"/>
</dbReference>
<gene>
    <name evidence="2" type="ORF">GRI89_10850</name>
</gene>
<feature type="non-terminal residue" evidence="2">
    <location>
        <position position="1"/>
    </location>
</feature>
<keyword evidence="3" id="KW-1185">Reference proteome</keyword>